<dbReference type="Pfam" id="PF01551">
    <property type="entry name" value="Peptidase_M23"/>
    <property type="match status" value="1"/>
</dbReference>
<dbReference type="EMBL" id="JADINB010000143">
    <property type="protein sequence ID" value="MBO8429583.1"/>
    <property type="molecule type" value="Genomic_DNA"/>
</dbReference>
<accession>A0A9D9DMV4</accession>
<dbReference type="PANTHER" id="PTHR21666:SF288">
    <property type="entry name" value="CELL DIVISION PROTEIN YTFB"/>
    <property type="match status" value="1"/>
</dbReference>
<dbReference type="GO" id="GO:0006508">
    <property type="term" value="P:proteolysis"/>
    <property type="evidence" value="ECO:0007669"/>
    <property type="project" value="UniProtKB-KW"/>
</dbReference>
<dbReference type="InterPro" id="IPR016047">
    <property type="entry name" value="M23ase_b-sheet_dom"/>
</dbReference>
<dbReference type="CDD" id="cd12797">
    <property type="entry name" value="M23_peptidase"/>
    <property type="match status" value="1"/>
</dbReference>
<keyword evidence="5" id="KW-0862">Zinc</keyword>
<dbReference type="Gene3D" id="2.70.70.10">
    <property type="entry name" value="Glucose Permease (Domain IIA)"/>
    <property type="match status" value="1"/>
</dbReference>
<keyword evidence="6" id="KW-0482">Metalloprotease</keyword>
<keyword evidence="3" id="KW-0479">Metal-binding</keyword>
<name>A0A9D9DMV4_9BACT</name>
<keyword evidence="2" id="KW-0645">Protease</keyword>
<reference evidence="9" key="2">
    <citation type="journal article" date="2021" name="PeerJ">
        <title>Extensive microbial diversity within the chicken gut microbiome revealed by metagenomics and culture.</title>
        <authorList>
            <person name="Gilroy R."/>
            <person name="Ravi A."/>
            <person name="Getino M."/>
            <person name="Pursley I."/>
            <person name="Horton D.L."/>
            <person name="Alikhan N.F."/>
            <person name="Baker D."/>
            <person name="Gharbi K."/>
            <person name="Hall N."/>
            <person name="Watson M."/>
            <person name="Adriaenssens E.M."/>
            <person name="Foster-Nyarko E."/>
            <person name="Jarju S."/>
            <person name="Secka A."/>
            <person name="Antonio M."/>
            <person name="Oren A."/>
            <person name="Chaudhuri R.R."/>
            <person name="La Ragione R."/>
            <person name="Hildebrand F."/>
            <person name="Pallen M.J."/>
        </authorList>
    </citation>
    <scope>NUCLEOTIDE SEQUENCE</scope>
    <source>
        <strain evidence="9">15467</strain>
    </source>
</reference>
<comment type="cofactor">
    <cofactor evidence="1">
        <name>Zn(2+)</name>
        <dbReference type="ChEBI" id="CHEBI:29105"/>
    </cofactor>
</comment>
<evidence type="ECO:0000256" key="4">
    <source>
        <dbReference type="ARBA" id="ARBA00022801"/>
    </source>
</evidence>
<dbReference type="PANTHER" id="PTHR21666">
    <property type="entry name" value="PEPTIDASE-RELATED"/>
    <property type="match status" value="1"/>
</dbReference>
<gene>
    <name evidence="9" type="ORF">IAC68_06615</name>
</gene>
<dbReference type="Proteomes" id="UP000823635">
    <property type="component" value="Unassembled WGS sequence"/>
</dbReference>
<dbReference type="InterPro" id="IPR011055">
    <property type="entry name" value="Dup_hybrid_motif"/>
</dbReference>
<dbReference type="GO" id="GO:0046872">
    <property type="term" value="F:metal ion binding"/>
    <property type="evidence" value="ECO:0007669"/>
    <property type="project" value="UniProtKB-KW"/>
</dbReference>
<evidence type="ECO:0000256" key="5">
    <source>
        <dbReference type="ARBA" id="ARBA00022833"/>
    </source>
</evidence>
<sequence>MFRGAGYRFNRETFAIERHIVTSRKRKMKSALLVVLSFAAFAAYYFTYTDIMGLDTPKTAMLKQKGEELRSGLELLERRMDANNTFLLELQRRDNNVYRSVYGMEEIPVDVRNAGFGGVDRYKHFEMLPNGEFLAGLEQKMDVLYKKAYVQSCSYEDVVVLARKNGEMVSCVPAIPPVQLDNIHLSSRFGYRSDPFKGTPKMHNGLDFAGNKGEPVYATGNGKVIEAARNFFGYGNEVVIDHGFGYKTRYAHLDKILVKEGQMVERGEIVGELGNSGRSTGPHLHYEVSYRDRMVNPMNFFNSDLKGTDFEAMLKKENAGQNGQV</sequence>
<dbReference type="AlphaFoldDB" id="A0A9D9DMV4"/>
<evidence type="ECO:0000256" key="1">
    <source>
        <dbReference type="ARBA" id="ARBA00001947"/>
    </source>
</evidence>
<dbReference type="SUPFAM" id="SSF51261">
    <property type="entry name" value="Duplicated hybrid motif"/>
    <property type="match status" value="1"/>
</dbReference>
<reference evidence="9" key="1">
    <citation type="submission" date="2020-10" db="EMBL/GenBank/DDBJ databases">
        <authorList>
            <person name="Gilroy R."/>
        </authorList>
    </citation>
    <scope>NUCLEOTIDE SEQUENCE</scope>
    <source>
        <strain evidence="9">15467</strain>
    </source>
</reference>
<evidence type="ECO:0000256" key="2">
    <source>
        <dbReference type="ARBA" id="ARBA00022670"/>
    </source>
</evidence>
<evidence type="ECO:0000313" key="9">
    <source>
        <dbReference type="EMBL" id="MBO8429583.1"/>
    </source>
</evidence>
<keyword evidence="7" id="KW-0812">Transmembrane</keyword>
<organism evidence="9 10">
    <name type="scientific">Candidatus Egerieousia excrementavium</name>
    <dbReference type="NCBI Taxonomy" id="2840778"/>
    <lineage>
        <taxon>Bacteria</taxon>
        <taxon>Pseudomonadati</taxon>
        <taxon>Bacteroidota</taxon>
        <taxon>Bacteroidia</taxon>
        <taxon>Bacteroidales</taxon>
        <taxon>Candidatus Egerieousia</taxon>
    </lineage>
</organism>
<evidence type="ECO:0000259" key="8">
    <source>
        <dbReference type="Pfam" id="PF01551"/>
    </source>
</evidence>
<keyword evidence="7" id="KW-1133">Transmembrane helix</keyword>
<comment type="caution">
    <text evidence="9">The sequence shown here is derived from an EMBL/GenBank/DDBJ whole genome shotgun (WGS) entry which is preliminary data.</text>
</comment>
<dbReference type="FunFam" id="2.70.70.10:FF:000006">
    <property type="entry name" value="M23 family peptidase"/>
    <property type="match status" value="1"/>
</dbReference>
<evidence type="ECO:0000256" key="3">
    <source>
        <dbReference type="ARBA" id="ARBA00022723"/>
    </source>
</evidence>
<evidence type="ECO:0000256" key="6">
    <source>
        <dbReference type="ARBA" id="ARBA00023049"/>
    </source>
</evidence>
<keyword evidence="7" id="KW-0472">Membrane</keyword>
<evidence type="ECO:0000256" key="7">
    <source>
        <dbReference type="SAM" id="Phobius"/>
    </source>
</evidence>
<evidence type="ECO:0000313" key="10">
    <source>
        <dbReference type="Proteomes" id="UP000823635"/>
    </source>
</evidence>
<feature type="domain" description="M23ase beta-sheet core" evidence="8">
    <location>
        <begin position="201"/>
        <end position="297"/>
    </location>
</feature>
<protein>
    <submittedName>
        <fullName evidence="9">M23 family metallopeptidase</fullName>
    </submittedName>
</protein>
<proteinExistence type="predicted"/>
<keyword evidence="4" id="KW-0378">Hydrolase</keyword>
<feature type="transmembrane region" description="Helical" evidence="7">
    <location>
        <begin position="30"/>
        <end position="48"/>
    </location>
</feature>
<dbReference type="InterPro" id="IPR050570">
    <property type="entry name" value="Cell_wall_metabolism_enzyme"/>
</dbReference>
<dbReference type="GO" id="GO:0004222">
    <property type="term" value="F:metalloendopeptidase activity"/>
    <property type="evidence" value="ECO:0007669"/>
    <property type="project" value="TreeGrafter"/>
</dbReference>